<name>X1N1V4_9ZZZZ</name>
<protein>
    <submittedName>
        <fullName evidence="1">Uncharacterized protein</fullName>
    </submittedName>
</protein>
<evidence type="ECO:0000313" key="1">
    <source>
        <dbReference type="EMBL" id="GAI24256.1"/>
    </source>
</evidence>
<reference evidence="1" key="1">
    <citation type="journal article" date="2014" name="Front. Microbiol.">
        <title>High frequency of phylogenetically diverse reductive dehalogenase-homologous genes in deep subseafloor sedimentary metagenomes.</title>
        <authorList>
            <person name="Kawai M."/>
            <person name="Futagami T."/>
            <person name="Toyoda A."/>
            <person name="Takaki Y."/>
            <person name="Nishi S."/>
            <person name="Hori S."/>
            <person name="Arai W."/>
            <person name="Tsubouchi T."/>
            <person name="Morono Y."/>
            <person name="Uchiyama I."/>
            <person name="Ito T."/>
            <person name="Fujiyama A."/>
            <person name="Inagaki F."/>
            <person name="Takami H."/>
        </authorList>
    </citation>
    <scope>NUCLEOTIDE SEQUENCE</scope>
    <source>
        <strain evidence="1">Expedition CK06-06</strain>
    </source>
</reference>
<gene>
    <name evidence="1" type="ORF">S06H3_27859</name>
</gene>
<feature type="non-terminal residue" evidence="1">
    <location>
        <position position="1"/>
    </location>
</feature>
<dbReference type="AlphaFoldDB" id="X1N1V4"/>
<comment type="caution">
    <text evidence="1">The sequence shown here is derived from an EMBL/GenBank/DDBJ whole genome shotgun (WGS) entry which is preliminary data.</text>
</comment>
<dbReference type="EMBL" id="BARV01016199">
    <property type="protein sequence ID" value="GAI24256.1"/>
    <property type="molecule type" value="Genomic_DNA"/>
</dbReference>
<accession>X1N1V4</accession>
<sequence>GCPKCGHEFVYRATTETPFGEKKVWKSYLVLEHYAKERGYSPIGLAKCIGFLVSYVNVSDTVARKILRKMAKEPYCFITMCAGQVVVEKRKVVEKNIKKIPKVLEIGMK</sequence>
<organism evidence="1">
    <name type="scientific">marine sediment metagenome</name>
    <dbReference type="NCBI Taxonomy" id="412755"/>
    <lineage>
        <taxon>unclassified sequences</taxon>
        <taxon>metagenomes</taxon>
        <taxon>ecological metagenomes</taxon>
    </lineage>
</organism>
<proteinExistence type="predicted"/>